<name>A0A915IPS3_ROMCU</name>
<proteinExistence type="predicted"/>
<reference evidence="2" key="1">
    <citation type="submission" date="2022-11" db="UniProtKB">
        <authorList>
            <consortium name="WormBaseParasite"/>
        </authorList>
    </citation>
    <scope>IDENTIFICATION</scope>
</reference>
<protein>
    <submittedName>
        <fullName evidence="2">Uncharacterized protein</fullName>
    </submittedName>
</protein>
<dbReference type="WBParaSite" id="nRc.2.0.1.t16193-RA">
    <property type="protein sequence ID" value="nRc.2.0.1.t16193-RA"/>
    <property type="gene ID" value="nRc.2.0.1.g16193"/>
</dbReference>
<evidence type="ECO:0000313" key="2">
    <source>
        <dbReference type="WBParaSite" id="nRc.2.0.1.t16193-RA"/>
    </source>
</evidence>
<keyword evidence="1" id="KW-1185">Reference proteome</keyword>
<organism evidence="1 2">
    <name type="scientific">Romanomermis culicivorax</name>
    <name type="common">Nematode worm</name>
    <dbReference type="NCBI Taxonomy" id="13658"/>
    <lineage>
        <taxon>Eukaryota</taxon>
        <taxon>Metazoa</taxon>
        <taxon>Ecdysozoa</taxon>
        <taxon>Nematoda</taxon>
        <taxon>Enoplea</taxon>
        <taxon>Dorylaimia</taxon>
        <taxon>Mermithida</taxon>
        <taxon>Mermithoidea</taxon>
        <taxon>Mermithidae</taxon>
        <taxon>Romanomermis</taxon>
    </lineage>
</organism>
<evidence type="ECO:0000313" key="1">
    <source>
        <dbReference type="Proteomes" id="UP000887565"/>
    </source>
</evidence>
<dbReference type="Proteomes" id="UP000887565">
    <property type="component" value="Unplaced"/>
</dbReference>
<dbReference type="AlphaFoldDB" id="A0A915IPS3"/>
<accession>A0A915IPS3</accession>
<sequence>MMPKMTGDISMVPSYPPIEGTPAPLAHFAAQGPPPRIPMDSVLEHILTQSHLNLFENISENLEKAATTSKSYCDKKAKHTEIARNDLMFWSVLRKISFMVQSTFSVATGLLPSPPPLVHQPLPIFRSGINAQEWYTAWTNTLGYQNDISLFADEFNIKQLV</sequence>